<dbReference type="AlphaFoldDB" id="A0A6P7YES5"/>
<dbReference type="SUPFAM" id="SSF51735">
    <property type="entry name" value="NAD(P)-binding Rossmann-fold domains"/>
    <property type="match status" value="1"/>
</dbReference>
<feature type="compositionally biased region" description="Polar residues" evidence="13">
    <location>
        <begin position="661"/>
        <end position="678"/>
    </location>
</feature>
<evidence type="ECO:0000256" key="13">
    <source>
        <dbReference type="SAM" id="MobiDB-lite"/>
    </source>
</evidence>
<protein>
    <submittedName>
        <fullName evidence="17">Potassium channel subfamily T member 1 isoform X2</fullName>
    </submittedName>
</protein>
<dbReference type="RefSeq" id="XP_030063446.1">
    <property type="nucleotide sequence ID" value="XM_030207586.1"/>
</dbReference>
<dbReference type="PANTHER" id="PTHR10027">
    <property type="entry name" value="CALCIUM-ACTIVATED POTASSIUM CHANNEL ALPHA CHAIN"/>
    <property type="match status" value="1"/>
</dbReference>
<keyword evidence="2" id="KW-0813">Transport</keyword>
<dbReference type="InParanoid" id="A0A6P7YES5"/>
<feature type="compositionally biased region" description="Basic residues" evidence="13">
    <location>
        <begin position="1070"/>
        <end position="1090"/>
    </location>
</feature>
<feature type="transmembrane region" description="Helical" evidence="14">
    <location>
        <begin position="307"/>
        <end position="332"/>
    </location>
</feature>
<comment type="subcellular location">
    <subcellularLocation>
        <location evidence="1">Cell membrane</location>
        <topology evidence="1">Multi-pass membrane protein</topology>
    </subcellularLocation>
</comment>
<feature type="region of interest" description="Disordered" evidence="13">
    <location>
        <begin position="661"/>
        <end position="680"/>
    </location>
</feature>
<dbReference type="Pfam" id="PF03493">
    <property type="entry name" value="BK_channel_a"/>
    <property type="match status" value="1"/>
</dbReference>
<evidence type="ECO:0000256" key="14">
    <source>
        <dbReference type="SAM" id="Phobius"/>
    </source>
</evidence>
<dbReference type="OrthoDB" id="257992at2759"/>
<evidence type="ECO:0000256" key="1">
    <source>
        <dbReference type="ARBA" id="ARBA00004651"/>
    </source>
</evidence>
<dbReference type="Proteomes" id="UP000515156">
    <property type="component" value="Chromosome 6"/>
</dbReference>
<dbReference type="FunFam" id="1.10.287.70:FF:000069">
    <property type="entry name" value="Potassium sodium-activated channel subfamily T member 1"/>
    <property type="match status" value="1"/>
</dbReference>
<evidence type="ECO:0000256" key="11">
    <source>
        <dbReference type="ARBA" id="ARBA00023303"/>
    </source>
</evidence>
<gene>
    <name evidence="17" type="primary">KCNT1</name>
</gene>
<dbReference type="InterPro" id="IPR036291">
    <property type="entry name" value="NAD(P)-bd_dom_sf"/>
</dbReference>
<keyword evidence="9" id="KW-0406">Ion transport</keyword>
<dbReference type="InterPro" id="IPR003148">
    <property type="entry name" value="RCK_N"/>
</dbReference>
<evidence type="ECO:0000256" key="7">
    <source>
        <dbReference type="ARBA" id="ARBA00022958"/>
    </source>
</evidence>
<keyword evidence="6" id="KW-0631">Potassium channel</keyword>
<dbReference type="CTD" id="57582"/>
<reference evidence="17" key="1">
    <citation type="submission" date="2025-08" db="UniProtKB">
        <authorList>
            <consortium name="RefSeq"/>
        </authorList>
    </citation>
    <scope>IDENTIFICATION</scope>
</reference>
<evidence type="ECO:0000259" key="15">
    <source>
        <dbReference type="PROSITE" id="PS51201"/>
    </source>
</evidence>
<comment type="catalytic activity">
    <reaction evidence="12">
        <text>K(+)(in) = K(+)(out)</text>
        <dbReference type="Rhea" id="RHEA:29463"/>
        <dbReference type="ChEBI" id="CHEBI:29103"/>
    </reaction>
</comment>
<dbReference type="Pfam" id="PF07885">
    <property type="entry name" value="Ion_trans_2"/>
    <property type="match status" value="1"/>
</dbReference>
<dbReference type="Pfam" id="PF22614">
    <property type="entry name" value="Slo-like_RCK"/>
    <property type="match status" value="2"/>
</dbReference>
<keyword evidence="7" id="KW-0630">Potassium</keyword>
<evidence type="ECO:0000256" key="6">
    <source>
        <dbReference type="ARBA" id="ARBA00022826"/>
    </source>
</evidence>
<feature type="transmembrane region" description="Helical" evidence="14">
    <location>
        <begin position="188"/>
        <end position="206"/>
    </location>
</feature>
<dbReference type="Gene3D" id="1.10.287.70">
    <property type="match status" value="1"/>
</dbReference>
<evidence type="ECO:0000256" key="9">
    <source>
        <dbReference type="ARBA" id="ARBA00023065"/>
    </source>
</evidence>
<keyword evidence="11 17" id="KW-0407">Ion channel</keyword>
<dbReference type="SUPFAM" id="SSF81324">
    <property type="entry name" value="Voltage-gated potassium channels"/>
    <property type="match status" value="1"/>
</dbReference>
<evidence type="ECO:0000256" key="5">
    <source>
        <dbReference type="ARBA" id="ARBA00022692"/>
    </source>
</evidence>
<feature type="region of interest" description="Disordered" evidence="13">
    <location>
        <begin position="1046"/>
        <end position="1091"/>
    </location>
</feature>
<evidence type="ECO:0000256" key="2">
    <source>
        <dbReference type="ARBA" id="ARBA00022448"/>
    </source>
</evidence>
<dbReference type="InterPro" id="IPR013099">
    <property type="entry name" value="K_chnl_dom"/>
</dbReference>
<evidence type="ECO:0000256" key="8">
    <source>
        <dbReference type="ARBA" id="ARBA00022989"/>
    </source>
</evidence>
<evidence type="ECO:0000256" key="12">
    <source>
        <dbReference type="ARBA" id="ARBA00034430"/>
    </source>
</evidence>
<feature type="domain" description="RCK N-terminal" evidence="15">
    <location>
        <begin position="771"/>
        <end position="911"/>
    </location>
</feature>
<keyword evidence="3" id="KW-1003">Cell membrane</keyword>
<dbReference type="PANTHER" id="PTHR10027:SF14">
    <property type="entry name" value="POTASSIUM CHANNEL SUBFAMILY T MEMBER 1"/>
    <property type="match status" value="1"/>
</dbReference>
<dbReference type="Gene3D" id="3.40.50.720">
    <property type="entry name" value="NAD(P)-binding Rossmann-like Domain"/>
    <property type="match status" value="2"/>
</dbReference>
<evidence type="ECO:0000256" key="10">
    <source>
        <dbReference type="ARBA" id="ARBA00023136"/>
    </source>
</evidence>
<dbReference type="GO" id="GO:0005228">
    <property type="term" value="F:intracellular sodium-activated potassium channel activity"/>
    <property type="evidence" value="ECO:0007669"/>
    <property type="project" value="TreeGrafter"/>
</dbReference>
<dbReference type="FunFam" id="3.40.50.720:FF:000011">
    <property type="entry name" value="Potassium channel subfamily T member 1"/>
    <property type="match status" value="1"/>
</dbReference>
<organism evidence="16 17">
    <name type="scientific">Microcaecilia unicolor</name>
    <dbReference type="NCBI Taxonomy" id="1415580"/>
    <lineage>
        <taxon>Eukaryota</taxon>
        <taxon>Metazoa</taxon>
        <taxon>Chordata</taxon>
        <taxon>Craniata</taxon>
        <taxon>Vertebrata</taxon>
        <taxon>Euteleostomi</taxon>
        <taxon>Amphibia</taxon>
        <taxon>Gymnophiona</taxon>
        <taxon>Siphonopidae</taxon>
        <taxon>Microcaecilia</taxon>
    </lineage>
</organism>
<feature type="domain" description="RCK N-terminal" evidence="15">
    <location>
        <begin position="349"/>
        <end position="485"/>
    </location>
</feature>
<dbReference type="InterPro" id="IPR047871">
    <property type="entry name" value="K_chnl_Slo-like"/>
</dbReference>
<keyword evidence="4" id="KW-0633">Potassium transport</keyword>
<keyword evidence="5 14" id="KW-0812">Transmembrane</keyword>
<sequence>MARAKLKNSPAEICPNAKTVPPVTRDDTKSPLFPARMMGSLGSDVGQRLFAEDFSLDSSYTQVQVEFYVNENTFKERLKLFFIKNQRSSLRIRLFNFSLKVLSCLLYMVRVLLDDPNEGIGCWECPKQNYTKFDKNSEEINWAPIIWVDRKMPLWAIQVTVALISFLETMLLIYLSYKGNVWEQIFRISFILEMINTVPFIITIFWPPLRNLFIPVFLNCWLAKCALENMINDLHRAIQRTQSAMFNQVLILICTLLCLVFTGTCGIQHLERAVDNLSLFKSFYFCIVTFSTVGYGDVTPKIWPSQLLVVIMICVALVVLPLQFEELVYLWMERQKSGGNYSRHRAQTEKHVVLCVSSLKIDLLMDFLNEFYAHPRLQDYYVVILCPTEMDIQVRRVLQIPLWSQRVIYLQGSALKDQDLMRAKMDDAEACFILSSRNEVDRTAADHQTILRAWAVKDFAPNCPLYVQILKPENKFHVKFADHVVCEEEFKYAMLALNCVCPATSTLITLLVHTSRGQEGQQSPEQWQRMYGRCSGNEVYHIRMGDSKFFMEHEGKSFTYAAFHAHKKYGVCLIGVRREDNKSILLNPGPRHIMAAADTCFYINITKEENSAFIFKQEEKQKKKGFSGRGWYDGPSRLPVHSIIASMGTVAMDLQNTESRPISSSKLTLPSENGSSRRPSIGPVLEIADSSTVLPCDLLSDQSEDEMTQSDDEAFPVQEYVKGYPPNSPYIGSSPTLCHLLPLKASFCCLRLDKGCQHNSFEDAKAYGFKNKLIIVSAETAGNGLYNFIVPLRAYYRSRKELNPIVLLLDNPPDNHFLEAICCFPMVYFMVGTIDNLDNLLQCGIIYADNLVVVDKESTMSAEEDYMADAKTIVNVQTMFRLFPSLSITTELTHPSNMRFMQFRAKDCYSLALSKLEKKERENGSNLAFMFRLPFAAGRVFSISMLDTLLYQSFVKDYMITITRLLLGLDTTPGSGYLCAMKINEDDLWIRTYGRLFQKLCSSSAEIPIGIYRTQSHMFSTSDPHDIRTQSQVSINVEECEDTKEVKEHWNVKPSHRNSTSSDQSEHPLLRRKSMQWARRLSRKGNKHTPKTAEWISQQRLSLYRRSERQELSELVKNRMKHLGLPTTGYEDVANLTASDVMNRVNLGYLQDEMNDHQNTLSYVLINPPPDTRLEVNDIVYLIRSDPLAHVSNSSHSRKSSASCKIDIVANPETRDETQL</sequence>
<feature type="transmembrane region" description="Helical" evidence="14">
    <location>
        <begin position="249"/>
        <end position="270"/>
    </location>
</feature>
<evidence type="ECO:0000256" key="4">
    <source>
        <dbReference type="ARBA" id="ARBA00022538"/>
    </source>
</evidence>
<evidence type="ECO:0000313" key="16">
    <source>
        <dbReference type="Proteomes" id="UP000515156"/>
    </source>
</evidence>
<accession>A0A6P7YES5</accession>
<feature type="transmembrane region" description="Helical" evidence="14">
    <location>
        <begin position="155"/>
        <end position="176"/>
    </location>
</feature>
<dbReference type="GO" id="GO:0005886">
    <property type="term" value="C:plasma membrane"/>
    <property type="evidence" value="ECO:0007669"/>
    <property type="project" value="UniProtKB-SubCell"/>
</dbReference>
<dbReference type="PROSITE" id="PS51201">
    <property type="entry name" value="RCK_N"/>
    <property type="match status" value="2"/>
</dbReference>
<dbReference type="GeneID" id="115473006"/>
<feature type="transmembrane region" description="Helical" evidence="14">
    <location>
        <begin position="212"/>
        <end position="229"/>
    </location>
</feature>
<feature type="transmembrane region" description="Helical" evidence="14">
    <location>
        <begin position="94"/>
        <end position="113"/>
    </location>
</feature>
<dbReference type="InterPro" id="IPR003929">
    <property type="entry name" value="K_chnl_BK_asu"/>
</dbReference>
<dbReference type="FunFam" id="3.40.50.720:FF:000034">
    <property type="entry name" value="Potassium channel subfamily T member 1"/>
    <property type="match status" value="1"/>
</dbReference>
<keyword evidence="10 14" id="KW-0472">Membrane</keyword>
<keyword evidence="8 14" id="KW-1133">Transmembrane helix</keyword>
<evidence type="ECO:0000313" key="17">
    <source>
        <dbReference type="RefSeq" id="XP_030063446.1"/>
    </source>
</evidence>
<evidence type="ECO:0000256" key="3">
    <source>
        <dbReference type="ARBA" id="ARBA00022475"/>
    </source>
</evidence>
<dbReference type="FunCoup" id="A0A6P7YES5">
    <property type="interactions" value="705"/>
</dbReference>
<name>A0A6P7YES5_9AMPH</name>
<keyword evidence="16" id="KW-1185">Reference proteome</keyword>
<proteinExistence type="predicted"/>
<dbReference type="GO" id="GO:0015271">
    <property type="term" value="F:outward rectifier potassium channel activity"/>
    <property type="evidence" value="ECO:0007669"/>
    <property type="project" value="TreeGrafter"/>
</dbReference>
<feature type="transmembrane region" description="Helical" evidence="14">
    <location>
        <begin position="276"/>
        <end position="295"/>
    </location>
</feature>